<protein>
    <submittedName>
        <fullName evidence="2">Uncharacterized protein</fullName>
    </submittedName>
</protein>
<gene>
    <name evidence="2" type="ORF">O181_020037</name>
</gene>
<sequence length="194" mass="21473">MLGPQTGRQEQFWMISSVPSSVDLSTPLLGHHPMVISLLDWSKVMIWLMKDGNGERKFKLGPIVTMSCHPLDSNAKFALPANPRATDHRLSGTQWLEDLFREPSQTNEPPIPRPSPSSKPHEDVPTGEPELEVAPTQSMEEPFAHPAPPPSVIMVDNMPVRSPSIHSFPRDPQHQAPLISTMSLARNSLTCDGH</sequence>
<evidence type="ECO:0000313" key="2">
    <source>
        <dbReference type="EMBL" id="MBW0480322.1"/>
    </source>
</evidence>
<organism evidence="2 3">
    <name type="scientific">Austropuccinia psidii MF-1</name>
    <dbReference type="NCBI Taxonomy" id="1389203"/>
    <lineage>
        <taxon>Eukaryota</taxon>
        <taxon>Fungi</taxon>
        <taxon>Dikarya</taxon>
        <taxon>Basidiomycota</taxon>
        <taxon>Pucciniomycotina</taxon>
        <taxon>Pucciniomycetes</taxon>
        <taxon>Pucciniales</taxon>
        <taxon>Sphaerophragmiaceae</taxon>
        <taxon>Austropuccinia</taxon>
    </lineage>
</organism>
<evidence type="ECO:0000256" key="1">
    <source>
        <dbReference type="SAM" id="MobiDB-lite"/>
    </source>
</evidence>
<feature type="region of interest" description="Disordered" evidence="1">
    <location>
        <begin position="103"/>
        <end position="157"/>
    </location>
</feature>
<accession>A0A9Q3CAY2</accession>
<evidence type="ECO:0000313" key="3">
    <source>
        <dbReference type="Proteomes" id="UP000765509"/>
    </source>
</evidence>
<dbReference type="Proteomes" id="UP000765509">
    <property type="component" value="Unassembled WGS sequence"/>
</dbReference>
<comment type="caution">
    <text evidence="2">The sequence shown here is derived from an EMBL/GenBank/DDBJ whole genome shotgun (WGS) entry which is preliminary data.</text>
</comment>
<name>A0A9Q3CAY2_9BASI</name>
<keyword evidence="3" id="KW-1185">Reference proteome</keyword>
<proteinExistence type="predicted"/>
<reference evidence="2" key="1">
    <citation type="submission" date="2021-03" db="EMBL/GenBank/DDBJ databases">
        <title>Draft genome sequence of rust myrtle Austropuccinia psidii MF-1, a brazilian biotype.</title>
        <authorList>
            <person name="Quecine M.C."/>
            <person name="Pachon D.M.R."/>
            <person name="Bonatelli M.L."/>
            <person name="Correr F.H."/>
            <person name="Franceschini L.M."/>
            <person name="Leite T.F."/>
            <person name="Margarido G.R.A."/>
            <person name="Almeida C.A."/>
            <person name="Ferrarezi J.A."/>
            <person name="Labate C.A."/>
        </authorList>
    </citation>
    <scope>NUCLEOTIDE SEQUENCE</scope>
    <source>
        <strain evidence="2">MF-1</strain>
    </source>
</reference>
<dbReference type="EMBL" id="AVOT02005920">
    <property type="protein sequence ID" value="MBW0480322.1"/>
    <property type="molecule type" value="Genomic_DNA"/>
</dbReference>
<dbReference type="AlphaFoldDB" id="A0A9Q3CAY2"/>